<proteinExistence type="predicted"/>
<name>A0AC61QY92_9FIRM</name>
<dbReference type="EMBL" id="SRZB01000022">
    <property type="protein sequence ID" value="TGX98068.1"/>
    <property type="molecule type" value="Genomic_DNA"/>
</dbReference>
<protein>
    <submittedName>
        <fullName evidence="1">Uncharacterized protein</fullName>
    </submittedName>
</protein>
<evidence type="ECO:0000313" key="1">
    <source>
        <dbReference type="EMBL" id="TGX98068.1"/>
    </source>
</evidence>
<gene>
    <name evidence="1" type="ORF">E5357_10295</name>
</gene>
<dbReference type="Proteomes" id="UP000307720">
    <property type="component" value="Unassembled WGS sequence"/>
</dbReference>
<reference evidence="1" key="1">
    <citation type="submission" date="2019-04" db="EMBL/GenBank/DDBJ databases">
        <title>Microbes associate with the intestines of laboratory mice.</title>
        <authorList>
            <person name="Navarre W."/>
            <person name="Wong E."/>
            <person name="Huang K."/>
            <person name="Tropini C."/>
            <person name="Ng K."/>
            <person name="Yu B."/>
        </authorList>
    </citation>
    <scope>NUCLEOTIDE SEQUENCE</scope>
    <source>
        <strain evidence="1">NM72_1-8</strain>
    </source>
</reference>
<accession>A0AC61QY92</accession>
<keyword evidence="2" id="KW-1185">Reference proteome</keyword>
<sequence length="226" mass="25510">METVSSINVYKDILKERLNSVELYYDLSEKMPKEALKLLEPIANIEKAVEELDNNRIQVTYTLKSKNPVEIQKFQSGNVERIYNVTSYSYIMKAKENTGSVTEDSAQSDITFRNTAYYSYYTSNNFRVLKLTKGSTKITRFVETKLRNLQLSAVCSGTAEETAVYNEKNSTTVASPKVGTTYSLNTGFKYHYVTTAALIQYKAQVTYSHGNSSYTPNSYITLGTIG</sequence>
<organism evidence="1 2">
    <name type="scientific">Hominisplanchenecus murintestinalis</name>
    <dbReference type="NCBI Taxonomy" id="2941517"/>
    <lineage>
        <taxon>Bacteria</taxon>
        <taxon>Bacillati</taxon>
        <taxon>Bacillota</taxon>
        <taxon>Clostridia</taxon>
        <taxon>Lachnospirales</taxon>
        <taxon>Lachnospiraceae</taxon>
        <taxon>Hominisplanchenecus</taxon>
    </lineage>
</organism>
<comment type="caution">
    <text evidence="1">The sequence shown here is derived from an EMBL/GenBank/DDBJ whole genome shotgun (WGS) entry which is preliminary data.</text>
</comment>
<evidence type="ECO:0000313" key="2">
    <source>
        <dbReference type="Proteomes" id="UP000307720"/>
    </source>
</evidence>